<feature type="coiled-coil region" evidence="4">
    <location>
        <begin position="534"/>
        <end position="561"/>
    </location>
</feature>
<dbReference type="PANTHER" id="PTHR43272:SF32">
    <property type="entry name" value="AMP-DEPENDENT SYNTHETASE_LIGASE DOMAIN-CONTAINING PROTEIN"/>
    <property type="match status" value="1"/>
</dbReference>
<dbReference type="PANTHER" id="PTHR43272">
    <property type="entry name" value="LONG-CHAIN-FATTY-ACID--COA LIGASE"/>
    <property type="match status" value="1"/>
</dbReference>
<dbReference type="GO" id="GO:0016020">
    <property type="term" value="C:membrane"/>
    <property type="evidence" value="ECO:0007669"/>
    <property type="project" value="TreeGrafter"/>
</dbReference>
<gene>
    <name evidence="6" type="ORF">MNBD_IGNAVI01-1291</name>
</gene>
<keyword evidence="1 6" id="KW-0436">Ligase</keyword>
<feature type="domain" description="AMP-dependent synthetase/ligase" evidence="5">
    <location>
        <begin position="32"/>
        <end position="431"/>
    </location>
</feature>
<evidence type="ECO:0000256" key="4">
    <source>
        <dbReference type="SAM" id="Coils"/>
    </source>
</evidence>
<dbReference type="SUPFAM" id="SSF56801">
    <property type="entry name" value="Acetyl-CoA synthetase-like"/>
    <property type="match status" value="1"/>
</dbReference>
<organism evidence="6">
    <name type="scientific">hydrothermal vent metagenome</name>
    <dbReference type="NCBI Taxonomy" id="652676"/>
    <lineage>
        <taxon>unclassified sequences</taxon>
        <taxon>metagenomes</taxon>
        <taxon>ecological metagenomes</taxon>
    </lineage>
</organism>
<dbReference type="GO" id="GO:0004467">
    <property type="term" value="F:long-chain fatty acid-CoA ligase activity"/>
    <property type="evidence" value="ECO:0007669"/>
    <property type="project" value="UniProtKB-EC"/>
</dbReference>
<dbReference type="InterPro" id="IPR020845">
    <property type="entry name" value="AMP-binding_CS"/>
</dbReference>
<reference evidence="6" key="1">
    <citation type="submission" date="2018-06" db="EMBL/GenBank/DDBJ databases">
        <authorList>
            <person name="Zhirakovskaya E."/>
        </authorList>
    </citation>
    <scope>NUCLEOTIDE SEQUENCE</scope>
</reference>
<dbReference type="AlphaFoldDB" id="A0A3B1C106"/>
<dbReference type="EMBL" id="UOGD01000079">
    <property type="protein sequence ID" value="VAX17458.1"/>
    <property type="molecule type" value="Genomic_DNA"/>
</dbReference>
<evidence type="ECO:0000256" key="2">
    <source>
        <dbReference type="ARBA" id="ARBA00022832"/>
    </source>
</evidence>
<accession>A0A3B1C106</accession>
<dbReference type="EC" id="6.2.1.3" evidence="6"/>
<dbReference type="Pfam" id="PF00501">
    <property type="entry name" value="AMP-binding"/>
    <property type="match status" value="1"/>
</dbReference>
<dbReference type="InterPro" id="IPR000873">
    <property type="entry name" value="AMP-dep_synth/lig_dom"/>
</dbReference>
<dbReference type="Gene3D" id="3.40.50.12780">
    <property type="entry name" value="N-terminal domain of ligase-like"/>
    <property type="match status" value="2"/>
</dbReference>
<dbReference type="GO" id="GO:0005783">
    <property type="term" value="C:endoplasmic reticulum"/>
    <property type="evidence" value="ECO:0007669"/>
    <property type="project" value="TreeGrafter"/>
</dbReference>
<dbReference type="CDD" id="cd05907">
    <property type="entry name" value="VL_LC_FACS_like"/>
    <property type="match status" value="1"/>
</dbReference>
<evidence type="ECO:0000256" key="3">
    <source>
        <dbReference type="ARBA" id="ARBA00023098"/>
    </source>
</evidence>
<sequence>MPTTKTFKTVPALYNYLVEDYGPNADHAILKHKIDGVYTDISYKQFKEETESFAMGLASLGIKRGDKVAIIGENRPEWVYSDMAILGLGGVDVPLYPISTSETIEFILTNSEAVGIIVSNNFHLNKVLKIRENCKQLRFIIVMNEVELTEPNVFLFKQVQEMGREFAKENENHFQDSIALSHENDLCTFIYTSGTTGEPKGVMLTHKNIMSNVNAVHEIIEIGPSDLFLSFLPLCHVFERMAGYYTALSSGAQIAYAESIEKVASNLIEVKPTIMTAVPRLFERMYSKIIKGVEASPAKKQKIFKWAVEIGTSYKKAIKTEAGVPIMLSLKHKLADKLVFSKVREKTGGRLRFFISGGAALARELGEFFDAVGVLILEGYGLTESSPVIAVNRPYNYKFGTVGQTMPGVEVKIASDGEILAYGPNIMKGYYKNEAETQATIKNGWLHTGDIGVFDAEGFLMITDRKKSLFKTTTGKYIAPTPIENLFLGSKYIDQFIIIGDRRMYITALIVPDYEAIKEYADAHRIHYDDPKELTQMKQIYEMLEKDLTQFQRKLANYERIRKFTILEQPFTIEGGEMTPSMKLKRKVIEKRYTNLIDEMYEGKN</sequence>
<evidence type="ECO:0000259" key="5">
    <source>
        <dbReference type="Pfam" id="PF00501"/>
    </source>
</evidence>
<protein>
    <submittedName>
        <fullName evidence="6">Long-chain-fatty-acid--CoA ligase</fullName>
        <ecNumber evidence="6">6.2.1.3</ecNumber>
    </submittedName>
</protein>
<dbReference type="Pfam" id="PF23562">
    <property type="entry name" value="AMP-binding_C_3"/>
    <property type="match status" value="1"/>
</dbReference>
<keyword evidence="4" id="KW-0175">Coiled coil</keyword>
<evidence type="ECO:0000256" key="1">
    <source>
        <dbReference type="ARBA" id="ARBA00022598"/>
    </source>
</evidence>
<dbReference type="InterPro" id="IPR042099">
    <property type="entry name" value="ANL_N_sf"/>
</dbReference>
<keyword evidence="3" id="KW-0443">Lipid metabolism</keyword>
<evidence type="ECO:0000313" key="6">
    <source>
        <dbReference type="EMBL" id="VAX17458.1"/>
    </source>
</evidence>
<proteinExistence type="predicted"/>
<dbReference type="PROSITE" id="PS00455">
    <property type="entry name" value="AMP_BINDING"/>
    <property type="match status" value="1"/>
</dbReference>
<keyword evidence="2" id="KW-0276">Fatty acid metabolism</keyword>
<name>A0A3B1C106_9ZZZZ</name>